<evidence type="ECO:0000256" key="1">
    <source>
        <dbReference type="SAM" id="MobiDB-lite"/>
    </source>
</evidence>
<protein>
    <submittedName>
        <fullName evidence="3">Coiled-coil domain-containing protein</fullName>
    </submittedName>
</protein>
<dbReference type="PANTHER" id="PTHR31840:SF1">
    <property type="entry name" value="COILED-COIL DOMAIN-CONTAINING PROTEIN 97"/>
    <property type="match status" value="1"/>
</dbReference>
<feature type="domain" description="CCD97-like C-terminal" evidence="2">
    <location>
        <begin position="35"/>
        <end position="208"/>
    </location>
</feature>
<feature type="compositionally biased region" description="Polar residues" evidence="1">
    <location>
        <begin position="101"/>
        <end position="124"/>
    </location>
</feature>
<sequence>MADLMSLDRPVSPAGRPQPRPVRSPARSAQIRIQNRRRAYLDKNPDYFRSLEHELVDPLLYDSLIRRFQSAEERELEGRKKGWSRVLEVDLRRGEAKLSQLKESSASNGQESASGQPSSSQANPTAAAATATTTTLPVGLGEVLLQDEAQTSSKPESQEEGQQRWDDFIRNRFILGHDEDFDYGPVDGNDAFDELERQDEEEAWFGDEEPSWIGEEEDEATASKDKSRLQGETGLQDF</sequence>
<dbReference type="Pfam" id="PF09747">
    <property type="entry name" value="CCD97-like_C"/>
    <property type="match status" value="1"/>
</dbReference>
<accession>A0ABR1VHX7</accession>
<reference evidence="3 4" key="1">
    <citation type="submission" date="2023-01" db="EMBL/GenBank/DDBJ databases">
        <title>Analysis of 21 Apiospora genomes using comparative genomics revels a genus with tremendous synthesis potential of carbohydrate active enzymes and secondary metabolites.</title>
        <authorList>
            <person name="Sorensen T."/>
        </authorList>
    </citation>
    <scope>NUCLEOTIDE SEQUENCE [LARGE SCALE GENOMIC DNA]</scope>
    <source>
        <strain evidence="3 4">CBS 114990</strain>
    </source>
</reference>
<evidence type="ECO:0000259" key="2">
    <source>
        <dbReference type="Pfam" id="PF09747"/>
    </source>
</evidence>
<feature type="region of interest" description="Disordered" evidence="1">
    <location>
        <begin position="1"/>
        <end position="30"/>
    </location>
</feature>
<dbReference type="InterPro" id="IPR018613">
    <property type="entry name" value="Ccdc97-like"/>
</dbReference>
<dbReference type="EMBL" id="JAQQWN010000008">
    <property type="protein sequence ID" value="KAK8070800.1"/>
    <property type="molecule type" value="Genomic_DNA"/>
</dbReference>
<feature type="region of interest" description="Disordered" evidence="1">
    <location>
        <begin position="197"/>
        <end position="238"/>
    </location>
</feature>
<evidence type="ECO:0000313" key="3">
    <source>
        <dbReference type="EMBL" id="KAK8070800.1"/>
    </source>
</evidence>
<name>A0ABR1VHX7_9PEZI</name>
<dbReference type="Proteomes" id="UP001433268">
    <property type="component" value="Unassembled WGS sequence"/>
</dbReference>
<feature type="region of interest" description="Disordered" evidence="1">
    <location>
        <begin position="98"/>
        <end position="131"/>
    </location>
</feature>
<dbReference type="RefSeq" id="XP_066664608.1">
    <property type="nucleotide sequence ID" value="XM_066815318.1"/>
</dbReference>
<dbReference type="InterPro" id="IPR040233">
    <property type="entry name" value="CCD97-like_C"/>
</dbReference>
<dbReference type="PANTHER" id="PTHR31840">
    <property type="entry name" value="COILED-COIL DOMAIN-CONTAINING PROTEIN 97"/>
    <property type="match status" value="1"/>
</dbReference>
<feature type="compositionally biased region" description="Acidic residues" evidence="1">
    <location>
        <begin position="197"/>
        <end position="220"/>
    </location>
</feature>
<dbReference type="GeneID" id="92048378"/>
<organism evidence="3 4">
    <name type="scientific">Apiospora hydei</name>
    <dbReference type="NCBI Taxonomy" id="1337664"/>
    <lineage>
        <taxon>Eukaryota</taxon>
        <taxon>Fungi</taxon>
        <taxon>Dikarya</taxon>
        <taxon>Ascomycota</taxon>
        <taxon>Pezizomycotina</taxon>
        <taxon>Sordariomycetes</taxon>
        <taxon>Xylariomycetidae</taxon>
        <taxon>Amphisphaeriales</taxon>
        <taxon>Apiosporaceae</taxon>
        <taxon>Apiospora</taxon>
    </lineage>
</organism>
<keyword evidence="4" id="KW-1185">Reference proteome</keyword>
<comment type="caution">
    <text evidence="3">The sequence shown here is derived from an EMBL/GenBank/DDBJ whole genome shotgun (WGS) entry which is preliminary data.</text>
</comment>
<evidence type="ECO:0000313" key="4">
    <source>
        <dbReference type="Proteomes" id="UP001433268"/>
    </source>
</evidence>
<proteinExistence type="predicted"/>
<gene>
    <name evidence="3" type="ORF">PG997_011003</name>
</gene>